<evidence type="ECO:0000313" key="1">
    <source>
        <dbReference type="EMBL" id="GFT71442.1"/>
    </source>
</evidence>
<organism evidence="1 2">
    <name type="scientific">Nephila pilipes</name>
    <name type="common">Giant wood spider</name>
    <name type="synonym">Nephila maculata</name>
    <dbReference type="NCBI Taxonomy" id="299642"/>
    <lineage>
        <taxon>Eukaryota</taxon>
        <taxon>Metazoa</taxon>
        <taxon>Ecdysozoa</taxon>
        <taxon>Arthropoda</taxon>
        <taxon>Chelicerata</taxon>
        <taxon>Arachnida</taxon>
        <taxon>Araneae</taxon>
        <taxon>Araneomorphae</taxon>
        <taxon>Entelegynae</taxon>
        <taxon>Araneoidea</taxon>
        <taxon>Nephilidae</taxon>
        <taxon>Nephila</taxon>
    </lineage>
</organism>
<proteinExistence type="predicted"/>
<comment type="caution">
    <text evidence="1">The sequence shown here is derived from an EMBL/GenBank/DDBJ whole genome shotgun (WGS) entry which is preliminary data.</text>
</comment>
<evidence type="ECO:0000313" key="2">
    <source>
        <dbReference type="Proteomes" id="UP000887013"/>
    </source>
</evidence>
<protein>
    <submittedName>
        <fullName evidence="1">Uncharacterized protein</fullName>
    </submittedName>
</protein>
<reference evidence="1" key="1">
    <citation type="submission" date="2020-08" db="EMBL/GenBank/DDBJ databases">
        <title>Multicomponent nature underlies the extraordinary mechanical properties of spider dragline silk.</title>
        <authorList>
            <person name="Kono N."/>
            <person name="Nakamura H."/>
            <person name="Mori M."/>
            <person name="Yoshida Y."/>
            <person name="Ohtoshi R."/>
            <person name="Malay A.D."/>
            <person name="Moran D.A.P."/>
            <person name="Tomita M."/>
            <person name="Numata K."/>
            <person name="Arakawa K."/>
        </authorList>
    </citation>
    <scope>NUCLEOTIDE SEQUENCE</scope>
</reference>
<accession>A0A8X6PJG2</accession>
<gene>
    <name evidence="1" type="ORF">NPIL_571581</name>
</gene>
<sequence length="88" mass="10271">MEKVRERVCSQVYLRAGKATSHWLRGEDLMFNLSMGFSWEAMNSDSLDPTPWRMWLRLGRRKIMQDGGCRYQDVVEDVLGSSSSLRVR</sequence>
<dbReference type="AlphaFoldDB" id="A0A8X6PJG2"/>
<name>A0A8X6PJG2_NEPPI</name>
<dbReference type="Proteomes" id="UP000887013">
    <property type="component" value="Unassembled WGS sequence"/>
</dbReference>
<keyword evidence="2" id="KW-1185">Reference proteome</keyword>
<dbReference type="EMBL" id="BMAW01116638">
    <property type="protein sequence ID" value="GFT71442.1"/>
    <property type="molecule type" value="Genomic_DNA"/>
</dbReference>